<keyword evidence="5" id="KW-1185">Reference proteome</keyword>
<dbReference type="EMBL" id="JAFCIX010000172">
    <property type="protein sequence ID" value="KAH6596993.1"/>
    <property type="molecule type" value="Genomic_DNA"/>
</dbReference>
<evidence type="ECO:0000256" key="2">
    <source>
        <dbReference type="SAM" id="MobiDB-lite"/>
    </source>
</evidence>
<feature type="compositionally biased region" description="Acidic residues" evidence="2">
    <location>
        <begin position="53"/>
        <end position="70"/>
    </location>
</feature>
<accession>A0ABQ8FFY5</accession>
<gene>
    <name evidence="4" type="ORF">BASA50_004751</name>
</gene>
<evidence type="ECO:0000313" key="4">
    <source>
        <dbReference type="EMBL" id="KAH6596993.1"/>
    </source>
</evidence>
<evidence type="ECO:0000313" key="5">
    <source>
        <dbReference type="Proteomes" id="UP001648503"/>
    </source>
</evidence>
<name>A0ABQ8FFY5_9FUNG</name>
<feature type="region of interest" description="Disordered" evidence="2">
    <location>
        <begin position="53"/>
        <end position="74"/>
    </location>
</feature>
<feature type="coiled-coil region" evidence="1">
    <location>
        <begin position="76"/>
        <end position="110"/>
    </location>
</feature>
<feature type="signal peptide" evidence="3">
    <location>
        <begin position="1"/>
        <end position="18"/>
    </location>
</feature>
<comment type="caution">
    <text evidence="4">The sequence shown here is derived from an EMBL/GenBank/DDBJ whole genome shotgun (WGS) entry which is preliminary data.</text>
</comment>
<evidence type="ECO:0000256" key="3">
    <source>
        <dbReference type="SAM" id="SignalP"/>
    </source>
</evidence>
<organism evidence="4 5">
    <name type="scientific">Batrachochytrium salamandrivorans</name>
    <dbReference type="NCBI Taxonomy" id="1357716"/>
    <lineage>
        <taxon>Eukaryota</taxon>
        <taxon>Fungi</taxon>
        <taxon>Fungi incertae sedis</taxon>
        <taxon>Chytridiomycota</taxon>
        <taxon>Chytridiomycota incertae sedis</taxon>
        <taxon>Chytridiomycetes</taxon>
        <taxon>Rhizophydiales</taxon>
        <taxon>Rhizophydiales incertae sedis</taxon>
        <taxon>Batrachochytrium</taxon>
    </lineage>
</organism>
<evidence type="ECO:0000256" key="1">
    <source>
        <dbReference type="SAM" id="Coils"/>
    </source>
</evidence>
<reference evidence="4 5" key="1">
    <citation type="submission" date="2021-02" db="EMBL/GenBank/DDBJ databases">
        <title>Variation within the Batrachochytrium salamandrivorans European outbreak.</title>
        <authorList>
            <person name="Kelly M."/>
            <person name="Pasmans F."/>
            <person name="Shea T.P."/>
            <person name="Munoz J.F."/>
            <person name="Carranza S."/>
            <person name="Cuomo C.A."/>
            <person name="Martel A."/>
        </authorList>
    </citation>
    <scope>NUCLEOTIDE SEQUENCE [LARGE SCALE GENOMIC DNA]</scope>
    <source>
        <strain evidence="4 5">AMFP18/2</strain>
    </source>
</reference>
<protein>
    <submittedName>
        <fullName evidence="4">Uncharacterized protein</fullName>
    </submittedName>
</protein>
<keyword evidence="1" id="KW-0175">Coiled coil</keyword>
<dbReference type="Proteomes" id="UP001648503">
    <property type="component" value="Unassembled WGS sequence"/>
</dbReference>
<sequence length="190" mass="21538">MKFNALVVAAMVIISVNADWHEKSDKSGSTLPSNPITHIVPTIVISYAHDEELEDELDEEPDDDSDEESAKDDSACESLISAFKGLQEKIRELDSEFQAYQAILSDLKSKMDDVRPEEVEDYMYRKEVCAKLGAIKQESALVKRRTRGFLGEVEAACSKKTLRMMFPNRDDLIIPFRSMRYHKGDMDILG</sequence>
<keyword evidence="3" id="KW-0732">Signal</keyword>
<feature type="chain" id="PRO_5047205647" evidence="3">
    <location>
        <begin position="19"/>
        <end position="190"/>
    </location>
</feature>
<proteinExistence type="predicted"/>